<dbReference type="GO" id="GO:0016787">
    <property type="term" value="F:hydrolase activity"/>
    <property type="evidence" value="ECO:0007669"/>
    <property type="project" value="UniProtKB-KW"/>
</dbReference>
<proteinExistence type="inferred from homology"/>
<dbReference type="PANTHER" id="PTHR11005">
    <property type="entry name" value="LYSOSOMAL ACID LIPASE-RELATED"/>
    <property type="match status" value="1"/>
</dbReference>
<evidence type="ECO:0000256" key="6">
    <source>
        <dbReference type="ARBA" id="ARBA00023180"/>
    </source>
</evidence>
<keyword evidence="2" id="KW-0732">Signal</keyword>
<feature type="region of interest" description="Disordered" evidence="7">
    <location>
        <begin position="1"/>
        <end position="33"/>
    </location>
</feature>
<evidence type="ECO:0000256" key="3">
    <source>
        <dbReference type="ARBA" id="ARBA00022801"/>
    </source>
</evidence>
<evidence type="ECO:0000256" key="2">
    <source>
        <dbReference type="ARBA" id="ARBA00022729"/>
    </source>
</evidence>
<dbReference type="SUPFAM" id="SSF53474">
    <property type="entry name" value="alpha/beta-Hydrolases"/>
    <property type="match status" value="1"/>
</dbReference>
<keyword evidence="6" id="KW-0325">Glycoprotein</keyword>
<evidence type="ECO:0000313" key="11">
    <source>
        <dbReference type="Proteomes" id="UP000075883"/>
    </source>
</evidence>
<keyword evidence="4" id="KW-0442">Lipid degradation</keyword>
<dbReference type="InterPro" id="IPR006693">
    <property type="entry name" value="AB_hydrolase_lipase"/>
</dbReference>
<protein>
    <recommendedName>
        <fullName evidence="9">Partial AB-hydrolase lipase domain-containing protein</fullName>
    </recommendedName>
</protein>
<keyword evidence="3" id="KW-0378">Hydrolase</keyword>
<evidence type="ECO:0000259" key="9">
    <source>
        <dbReference type="Pfam" id="PF04083"/>
    </source>
</evidence>
<feature type="domain" description="Partial AB-hydrolase lipase" evidence="9">
    <location>
        <begin position="257"/>
        <end position="313"/>
    </location>
</feature>
<dbReference type="VEuPathDB" id="VectorBase:ACUA012731"/>
<comment type="similarity">
    <text evidence="1">Belongs to the AB hydrolase superfamily. Lipase family.</text>
</comment>
<dbReference type="InterPro" id="IPR029058">
    <property type="entry name" value="AB_hydrolase_fold"/>
</dbReference>
<reference evidence="10" key="2">
    <citation type="submission" date="2020-05" db="UniProtKB">
        <authorList>
            <consortium name="EnsemblMetazoa"/>
        </authorList>
    </citation>
    <scope>IDENTIFICATION</scope>
    <source>
        <strain evidence="10">A-37</strain>
    </source>
</reference>
<dbReference type="FunFam" id="3.40.50.1820:FF:000021">
    <property type="entry name" value="Lipase"/>
    <property type="match status" value="1"/>
</dbReference>
<evidence type="ECO:0000313" key="10">
    <source>
        <dbReference type="EnsemblMetazoa" id="ACUA012731-PA"/>
    </source>
</evidence>
<dbReference type="Proteomes" id="UP000075883">
    <property type="component" value="Unassembled WGS sequence"/>
</dbReference>
<dbReference type="EMBL" id="AXCM01010958">
    <property type="status" value="NOT_ANNOTATED_CDS"/>
    <property type="molecule type" value="Genomic_DNA"/>
</dbReference>
<evidence type="ECO:0000256" key="1">
    <source>
        <dbReference type="ARBA" id="ARBA00010701"/>
    </source>
</evidence>
<keyword evidence="8" id="KW-0472">Membrane</keyword>
<reference evidence="11" key="1">
    <citation type="submission" date="2013-09" db="EMBL/GenBank/DDBJ databases">
        <title>The Genome Sequence of Anopheles culicifacies species A.</title>
        <authorList>
            <consortium name="The Broad Institute Genomics Platform"/>
            <person name="Neafsey D.E."/>
            <person name="Besansky N."/>
            <person name="Howell P."/>
            <person name="Walton C."/>
            <person name="Young S.K."/>
            <person name="Zeng Q."/>
            <person name="Gargeya S."/>
            <person name="Fitzgerald M."/>
            <person name="Haas B."/>
            <person name="Abouelleil A."/>
            <person name="Allen A.W."/>
            <person name="Alvarado L."/>
            <person name="Arachchi H.M."/>
            <person name="Berlin A.M."/>
            <person name="Chapman S.B."/>
            <person name="Gainer-Dewar J."/>
            <person name="Goldberg J."/>
            <person name="Griggs A."/>
            <person name="Gujja S."/>
            <person name="Hansen M."/>
            <person name="Howarth C."/>
            <person name="Imamovic A."/>
            <person name="Ireland A."/>
            <person name="Larimer J."/>
            <person name="McCowan C."/>
            <person name="Murphy C."/>
            <person name="Pearson M."/>
            <person name="Poon T.W."/>
            <person name="Priest M."/>
            <person name="Roberts A."/>
            <person name="Saif S."/>
            <person name="Shea T."/>
            <person name="Sisk P."/>
            <person name="Sykes S."/>
            <person name="Wortman J."/>
            <person name="Nusbaum C."/>
            <person name="Birren B."/>
        </authorList>
    </citation>
    <scope>NUCLEOTIDE SEQUENCE [LARGE SCALE GENOMIC DNA]</scope>
    <source>
        <strain evidence="11">A-37</strain>
    </source>
</reference>
<dbReference type="Gene3D" id="3.40.50.1820">
    <property type="entry name" value="alpha/beta hydrolase"/>
    <property type="match status" value="1"/>
</dbReference>
<organism evidence="10 11">
    <name type="scientific">Anopheles culicifacies</name>
    <dbReference type="NCBI Taxonomy" id="139723"/>
    <lineage>
        <taxon>Eukaryota</taxon>
        <taxon>Metazoa</taxon>
        <taxon>Ecdysozoa</taxon>
        <taxon>Arthropoda</taxon>
        <taxon>Hexapoda</taxon>
        <taxon>Insecta</taxon>
        <taxon>Pterygota</taxon>
        <taxon>Neoptera</taxon>
        <taxon>Endopterygota</taxon>
        <taxon>Diptera</taxon>
        <taxon>Nematocera</taxon>
        <taxon>Culicoidea</taxon>
        <taxon>Culicidae</taxon>
        <taxon>Anophelinae</taxon>
        <taxon>Anopheles</taxon>
        <taxon>culicifacies species complex</taxon>
    </lineage>
</organism>
<dbReference type="AlphaFoldDB" id="A0A182M9F1"/>
<keyword evidence="11" id="KW-1185">Reference proteome</keyword>
<evidence type="ECO:0000256" key="4">
    <source>
        <dbReference type="ARBA" id="ARBA00022963"/>
    </source>
</evidence>
<evidence type="ECO:0000256" key="5">
    <source>
        <dbReference type="ARBA" id="ARBA00023098"/>
    </source>
</evidence>
<evidence type="ECO:0000256" key="8">
    <source>
        <dbReference type="SAM" id="Phobius"/>
    </source>
</evidence>
<dbReference type="Pfam" id="PF04083">
    <property type="entry name" value="Abhydro_lipase"/>
    <property type="match status" value="1"/>
</dbReference>
<keyword evidence="5" id="KW-0443">Lipid metabolism</keyword>
<dbReference type="GO" id="GO:0016042">
    <property type="term" value="P:lipid catabolic process"/>
    <property type="evidence" value="ECO:0007669"/>
    <property type="project" value="UniProtKB-KW"/>
</dbReference>
<dbReference type="EnsemblMetazoa" id="ACUA012731-RA">
    <property type="protein sequence ID" value="ACUA012731-PA"/>
    <property type="gene ID" value="ACUA012731"/>
</dbReference>
<dbReference type="STRING" id="139723.A0A182M9F1"/>
<evidence type="ECO:0000256" key="7">
    <source>
        <dbReference type="SAM" id="MobiDB-lite"/>
    </source>
</evidence>
<feature type="compositionally biased region" description="Low complexity" evidence="7">
    <location>
        <begin position="14"/>
        <end position="27"/>
    </location>
</feature>
<name>A0A182M9F1_9DIPT</name>
<feature type="transmembrane region" description="Helical" evidence="8">
    <location>
        <begin position="220"/>
        <end position="239"/>
    </location>
</feature>
<accession>A0A182M9F1</accession>
<keyword evidence="8" id="KW-1133">Transmembrane helix</keyword>
<sequence length="621" mass="69628">VKVVNSLEHDHEQQLPLQQPPQQQQQQYSNGSHAVQTTLKVNTSPNTQDMLTICENSSAYASSEDTGVGGLSESELLATQDVIEEIIPFEFSNLLHPNVLSHLPPDALNELLCLVPPEDDTHDSHESCPREVEDDIERALEHVKSLDDMTVEPSSLLGDFLDNVDDEMLDGSDICNTEQMLQSPNKANDIRGMVHTGLNSGTRLHSVRNRGMKYIGGMRSVVYSVLAVVLALVVTLAAGQIHPDIIEDAHLDSLGLLRKYGYPAEEHIIETDDGYLLGVHRCPGSPLSPPAPGKPVVLLQHGMLSSSADYILMGPDTSLAYMLADAGYDVWMGNARGNRYSNRHRFRSNETQTFWDFSWHEVGSIDIPNMIDYILVRTGQQSLQYVGHSQGTTAYWVMMSQHPYYNRRIKSMHALAPAAYMHNTRSPYVLFLATFLYTTELMLQMMGTWWFEPTNEMNIQGGLQNCHDGAPFQSMCSINTFLIAGFNTEEVNSTMLPVIHAHSPAGASTMQMIHHAQTIRSRIFRQYDHGAMNMIRYGQLTPPVYNLANVQAPTLFYHSTNDWMAAPPDVELLYRELPNVVKRYLVPLPAFNHLDFVWAINVRSLLYDELLADLKAYGTVK</sequence>
<keyword evidence="8" id="KW-0812">Transmembrane</keyword>